<feature type="region of interest" description="Disordered" evidence="2">
    <location>
        <begin position="152"/>
        <end position="213"/>
    </location>
</feature>
<sequence>MHMRTSASPAERNWAEHERIQMAKHNKLGFAKLAQLVEITSNLKLDSCRQHSGGYVMSWIMDSHEDQRPREATGKDEEDDGPEPAAWGVRAIGTFGDVEQRRQIDVFVCDGTSPSREVSVVYGQREATLLHYDHVPPPAKDATVQDAQAGEVDWTDPENLAPGGTGPKSSGEDEPDTKERLTDARFDPNHHSFVQSQELRRSGRLAGQGGAHSQHLDDIPLGSGLWSLLHTVVISADVVVEEEAGLRTDRAVGESFPRHSPVMEGEVHIGDEDQLSPPRDVEGDISLALIVRPPSTFYTDDGITGCRMDDRPGGSTTTVLDPEELERTKMEDPYNHTSRRSDPRRPTDGFVSPPRWFSRPQARLMIDVEDCLCTSGEEGDLHVPAGARRHGSLSGLDNQIAAERQRLDDLVRERDGLAETEGHRDEADTATKPIDVVGQRERARRAAAAAAARAATTASVGHPDDAPRHEERVTRRRGESAPFASGSDASHHETRARRSGRS</sequence>
<feature type="region of interest" description="Disordered" evidence="2">
    <location>
        <begin position="64"/>
        <end position="87"/>
    </location>
</feature>
<gene>
    <name evidence="3" type="ORF">CBR_g39784</name>
</gene>
<feature type="compositionally biased region" description="Low complexity" evidence="2">
    <location>
        <begin position="446"/>
        <end position="458"/>
    </location>
</feature>
<evidence type="ECO:0000313" key="3">
    <source>
        <dbReference type="EMBL" id="GBG85218.1"/>
    </source>
</evidence>
<protein>
    <submittedName>
        <fullName evidence="3">Uncharacterized protein</fullName>
    </submittedName>
</protein>
<feature type="compositionally biased region" description="Basic and acidic residues" evidence="2">
    <location>
        <begin position="462"/>
        <end position="479"/>
    </location>
</feature>
<feature type="region of interest" description="Disordered" evidence="2">
    <location>
        <begin position="441"/>
        <end position="502"/>
    </location>
</feature>
<feature type="compositionally biased region" description="Basic and acidic residues" evidence="2">
    <location>
        <begin position="327"/>
        <end position="347"/>
    </location>
</feature>
<keyword evidence="1" id="KW-0175">Coiled coil</keyword>
<dbReference type="EMBL" id="BFEA01000509">
    <property type="protein sequence ID" value="GBG85218.1"/>
    <property type="molecule type" value="Genomic_DNA"/>
</dbReference>
<feature type="region of interest" description="Disordered" evidence="2">
    <location>
        <begin position="327"/>
        <end position="354"/>
    </location>
</feature>
<name>A0A388LSA5_CHABU</name>
<evidence type="ECO:0000256" key="1">
    <source>
        <dbReference type="SAM" id="Coils"/>
    </source>
</evidence>
<proteinExistence type="predicted"/>
<evidence type="ECO:0000256" key="2">
    <source>
        <dbReference type="SAM" id="MobiDB-lite"/>
    </source>
</evidence>
<feature type="compositionally biased region" description="Basic and acidic residues" evidence="2">
    <location>
        <begin position="64"/>
        <end position="75"/>
    </location>
</feature>
<accession>A0A388LSA5</accession>
<comment type="caution">
    <text evidence="3">The sequence shown here is derived from an EMBL/GenBank/DDBJ whole genome shotgun (WGS) entry which is preliminary data.</text>
</comment>
<reference evidence="3 4" key="1">
    <citation type="journal article" date="2018" name="Cell">
        <title>The Chara Genome: Secondary Complexity and Implications for Plant Terrestrialization.</title>
        <authorList>
            <person name="Nishiyama T."/>
            <person name="Sakayama H."/>
            <person name="Vries J.D."/>
            <person name="Buschmann H."/>
            <person name="Saint-Marcoux D."/>
            <person name="Ullrich K.K."/>
            <person name="Haas F.B."/>
            <person name="Vanderstraeten L."/>
            <person name="Becker D."/>
            <person name="Lang D."/>
            <person name="Vosolsobe S."/>
            <person name="Rombauts S."/>
            <person name="Wilhelmsson P.K.I."/>
            <person name="Janitza P."/>
            <person name="Kern R."/>
            <person name="Heyl A."/>
            <person name="Rumpler F."/>
            <person name="Villalobos L.I.A.C."/>
            <person name="Clay J.M."/>
            <person name="Skokan R."/>
            <person name="Toyoda A."/>
            <person name="Suzuki Y."/>
            <person name="Kagoshima H."/>
            <person name="Schijlen E."/>
            <person name="Tajeshwar N."/>
            <person name="Catarino B."/>
            <person name="Hetherington A.J."/>
            <person name="Saltykova A."/>
            <person name="Bonnot C."/>
            <person name="Breuninger H."/>
            <person name="Symeonidi A."/>
            <person name="Radhakrishnan G.V."/>
            <person name="Van Nieuwerburgh F."/>
            <person name="Deforce D."/>
            <person name="Chang C."/>
            <person name="Karol K.G."/>
            <person name="Hedrich R."/>
            <person name="Ulvskov P."/>
            <person name="Glockner G."/>
            <person name="Delwiche C.F."/>
            <person name="Petrasek J."/>
            <person name="Van de Peer Y."/>
            <person name="Friml J."/>
            <person name="Beilby M."/>
            <person name="Dolan L."/>
            <person name="Kohara Y."/>
            <person name="Sugano S."/>
            <person name="Fujiyama A."/>
            <person name="Delaux P.-M."/>
            <person name="Quint M."/>
            <person name="TheiBen G."/>
            <person name="Hagemann M."/>
            <person name="Harholt J."/>
            <person name="Dunand C."/>
            <person name="Zachgo S."/>
            <person name="Langdale J."/>
            <person name="Maumus F."/>
            <person name="Straeten D.V.D."/>
            <person name="Gould S.B."/>
            <person name="Rensing S.A."/>
        </authorList>
    </citation>
    <scope>NUCLEOTIDE SEQUENCE [LARGE SCALE GENOMIC DNA]</scope>
    <source>
        <strain evidence="3 4">S276</strain>
    </source>
</reference>
<dbReference type="Proteomes" id="UP000265515">
    <property type="component" value="Unassembled WGS sequence"/>
</dbReference>
<dbReference type="AlphaFoldDB" id="A0A388LSA5"/>
<evidence type="ECO:0000313" key="4">
    <source>
        <dbReference type="Proteomes" id="UP000265515"/>
    </source>
</evidence>
<dbReference type="Gramene" id="GBG85218">
    <property type="protein sequence ID" value="GBG85218"/>
    <property type="gene ID" value="CBR_g39784"/>
</dbReference>
<feature type="coiled-coil region" evidence="1">
    <location>
        <begin position="393"/>
        <end position="420"/>
    </location>
</feature>
<feature type="compositionally biased region" description="Basic and acidic residues" evidence="2">
    <location>
        <begin position="177"/>
        <end position="190"/>
    </location>
</feature>
<keyword evidence="4" id="KW-1185">Reference proteome</keyword>
<organism evidence="3 4">
    <name type="scientific">Chara braunii</name>
    <name type="common">Braun's stonewort</name>
    <dbReference type="NCBI Taxonomy" id="69332"/>
    <lineage>
        <taxon>Eukaryota</taxon>
        <taxon>Viridiplantae</taxon>
        <taxon>Streptophyta</taxon>
        <taxon>Charophyceae</taxon>
        <taxon>Charales</taxon>
        <taxon>Characeae</taxon>
        <taxon>Chara</taxon>
    </lineage>
</organism>